<keyword evidence="1" id="KW-0472">Membrane</keyword>
<dbReference type="Gene3D" id="3.40.30.10">
    <property type="entry name" value="Glutaredoxin"/>
    <property type="match status" value="1"/>
</dbReference>
<dbReference type="GO" id="GO:0045454">
    <property type="term" value="P:cell redox homeostasis"/>
    <property type="evidence" value="ECO:0007669"/>
    <property type="project" value="TreeGrafter"/>
</dbReference>
<dbReference type="CDD" id="cd02947">
    <property type="entry name" value="TRX_family"/>
    <property type="match status" value="1"/>
</dbReference>
<reference evidence="4" key="1">
    <citation type="submission" date="2016-11" db="EMBL/GenBank/DDBJ databases">
        <authorList>
            <person name="Varghese N."/>
            <person name="Submissions S."/>
        </authorList>
    </citation>
    <scope>NUCLEOTIDE SEQUENCE [LARGE SCALE GENOMIC DNA]</scope>
    <source>
        <strain evidence="4">DSM 26899</strain>
    </source>
</reference>
<name>A0A1M7E9T1_9FLAO</name>
<dbReference type="PANTHER" id="PTHR43601">
    <property type="entry name" value="THIOREDOXIN, MITOCHONDRIAL"/>
    <property type="match status" value="1"/>
</dbReference>
<dbReference type="SUPFAM" id="SSF52833">
    <property type="entry name" value="Thioredoxin-like"/>
    <property type="match status" value="1"/>
</dbReference>
<sequence>MSHTFNTIPHLFTLKISIFAFLILFQKMKKIISGLFLFTSIITFAQEAIQFQDLPFKDLIAKAKKDNKLIFLDAYTSWCGPCKMMEKNIFTQKSVGDYYNSSFVNARFDMEKGEGREIAMKYGVRSYPTYLFLNGDGELVSQNSGYMEGDMFVSMAKEINSPNNKKGSLKERFAKGEKDPEFLINIMKLNSSSDFDFARKASERYFETKKKTDELSKDDIGFLLFFLKSTEEPNYKVFVSKKADIIKFLPEDTYKQFDNQLILSKVVEQSIDDKNKRINEEYFMKTAEPLVGKYDAEVKLNQTKLSYYEQNVNFTEYEKAALEYYKNSDSFEPNELLKAAWIFSEHIKTPSSLKKGLEWAEKSVMRGETSENTYILARLYFLTGNNDMAKTYAEMSKNIASQSQKDSSLAEALLKQIK</sequence>
<dbReference type="SUPFAM" id="SSF81901">
    <property type="entry name" value="HCP-like"/>
    <property type="match status" value="1"/>
</dbReference>
<evidence type="ECO:0000313" key="4">
    <source>
        <dbReference type="Proteomes" id="UP000184364"/>
    </source>
</evidence>
<dbReference type="PROSITE" id="PS51352">
    <property type="entry name" value="THIOREDOXIN_2"/>
    <property type="match status" value="1"/>
</dbReference>
<keyword evidence="4" id="KW-1185">Reference proteome</keyword>
<dbReference type="AlphaFoldDB" id="A0A1M7E9T1"/>
<dbReference type="InterPro" id="IPR036249">
    <property type="entry name" value="Thioredoxin-like_sf"/>
</dbReference>
<dbReference type="PANTHER" id="PTHR43601:SF3">
    <property type="entry name" value="THIOREDOXIN, MITOCHONDRIAL"/>
    <property type="match status" value="1"/>
</dbReference>
<proteinExistence type="predicted"/>
<evidence type="ECO:0000256" key="1">
    <source>
        <dbReference type="SAM" id="Phobius"/>
    </source>
</evidence>
<dbReference type="STRING" id="1302687.SAMN05444267_102748"/>
<dbReference type="InterPro" id="IPR012336">
    <property type="entry name" value="Thioredoxin-like_fold"/>
</dbReference>
<keyword evidence="1" id="KW-0812">Transmembrane</keyword>
<dbReference type="EMBL" id="FRAV01000027">
    <property type="protein sequence ID" value="SHL88531.1"/>
    <property type="molecule type" value="Genomic_DNA"/>
</dbReference>
<organism evidence="3 4">
    <name type="scientific">Chryseobacterium polytrichastri</name>
    <dbReference type="NCBI Taxonomy" id="1302687"/>
    <lineage>
        <taxon>Bacteria</taxon>
        <taxon>Pseudomonadati</taxon>
        <taxon>Bacteroidota</taxon>
        <taxon>Flavobacteriia</taxon>
        <taxon>Flavobacteriales</taxon>
        <taxon>Weeksellaceae</taxon>
        <taxon>Chryseobacterium group</taxon>
        <taxon>Chryseobacterium</taxon>
    </lineage>
</organism>
<dbReference type="InterPro" id="IPR013766">
    <property type="entry name" value="Thioredoxin_domain"/>
</dbReference>
<protein>
    <submittedName>
        <fullName evidence="3">Thioredoxin-like domain-containing protein</fullName>
    </submittedName>
</protein>
<feature type="transmembrane region" description="Helical" evidence="1">
    <location>
        <begin position="31"/>
        <end position="49"/>
    </location>
</feature>
<evidence type="ECO:0000313" key="3">
    <source>
        <dbReference type="EMBL" id="SHL88531.1"/>
    </source>
</evidence>
<accession>A0A1M7E9T1</accession>
<dbReference type="Pfam" id="PF13098">
    <property type="entry name" value="Thioredoxin_2"/>
    <property type="match status" value="1"/>
</dbReference>
<dbReference type="Proteomes" id="UP000184364">
    <property type="component" value="Unassembled WGS sequence"/>
</dbReference>
<feature type="domain" description="Thioredoxin" evidence="2">
    <location>
        <begin position="35"/>
        <end position="161"/>
    </location>
</feature>
<feature type="transmembrane region" description="Helical" evidence="1">
    <location>
        <begin position="6"/>
        <end position="24"/>
    </location>
</feature>
<evidence type="ECO:0000259" key="2">
    <source>
        <dbReference type="PROSITE" id="PS51352"/>
    </source>
</evidence>
<gene>
    <name evidence="3" type="ORF">SAMN05444267_102748</name>
</gene>
<keyword evidence="1" id="KW-1133">Transmembrane helix</keyword>